<evidence type="ECO:0000256" key="3">
    <source>
        <dbReference type="ARBA" id="ARBA00012438"/>
    </source>
</evidence>
<dbReference type="EC" id="2.7.13.3" evidence="3"/>
<feature type="modified residue" description="4-aspartylphosphate" evidence="8">
    <location>
        <position position="57"/>
    </location>
</feature>
<dbReference type="InterPro" id="IPR036097">
    <property type="entry name" value="HisK_dim/P_sf"/>
</dbReference>
<dbReference type="CDD" id="cd00082">
    <property type="entry name" value="HisKA"/>
    <property type="match status" value="1"/>
</dbReference>
<feature type="domain" description="Response regulatory" evidence="10">
    <location>
        <begin position="8"/>
        <end position="125"/>
    </location>
</feature>
<dbReference type="Gene3D" id="1.10.287.130">
    <property type="match status" value="1"/>
</dbReference>
<dbReference type="RefSeq" id="WP_073606548.1">
    <property type="nucleotide sequence ID" value="NZ_MRCG01000001.1"/>
</dbReference>
<dbReference type="FunFam" id="3.30.565.10:FF:000010">
    <property type="entry name" value="Sensor histidine kinase RcsC"/>
    <property type="match status" value="1"/>
</dbReference>
<dbReference type="InterPro" id="IPR004358">
    <property type="entry name" value="Sig_transdc_His_kin-like_C"/>
</dbReference>
<keyword evidence="6" id="KW-0902">Two-component regulatory system</keyword>
<name>A0A1U7JAF9_9CYAN</name>
<dbReference type="STRING" id="549789.NIES30_01155"/>
<dbReference type="SMART" id="SM00388">
    <property type="entry name" value="HisKA"/>
    <property type="match status" value="1"/>
</dbReference>
<dbReference type="SUPFAM" id="SSF52172">
    <property type="entry name" value="CheY-like"/>
    <property type="match status" value="2"/>
</dbReference>
<feature type="domain" description="Response regulatory" evidence="10">
    <location>
        <begin position="439"/>
        <end position="557"/>
    </location>
</feature>
<dbReference type="GO" id="GO:0000155">
    <property type="term" value="F:phosphorelay sensor kinase activity"/>
    <property type="evidence" value="ECO:0007669"/>
    <property type="project" value="InterPro"/>
</dbReference>
<keyword evidence="5" id="KW-0418">Kinase</keyword>
<sequence>MSFELKANILLVDDRVENLIALEEILCKLGQNLVTAQSGKEALRCLLNQDFAAILLDVEMPGMDGFETASLIRQRERSQHTPIIFVTAFGTDDHLQMKGYALGAVDYLLKPINPDILISKVSVFVELFKKTQEIQRQSAELAMQKIEIIQEQLARQQAESANRMKDEFMAIVSHELRTPLNSILGWSKLLLAGKLDESAKSRAIETINRNALSQAQLIDDILDVARLTGGRVKIHQQPVNLLNLISEELESIRPAANEKGIQLTGEFMPDPCIVSGDMQRLQQIIRNLLSNAIKFTPESGRVEVGLKRIMGDESWIISRDQESQRTTQPPSPIPAFAQITVADTGIGIDADFLPQIFEYFRQADSSSTRPHDGLGLGLAIVRQLVELHGGKIDAASEGKDKGTTFTILLPLHIPTQLDPSFDMSNPESVHSNLALENISVLVVDDNVDNRNYLVTALELAGAQVTAVATGQEVIDYLQHSHPDVLLSDIAMPNENGYELLQRVRMVEQERGITIPAIALTAFAKQEARDQALAGGFQQFLSKPIDPIQLIEVVATAARTKVGNLTAL</sequence>
<dbReference type="SMART" id="SM00387">
    <property type="entry name" value="HATPase_c"/>
    <property type="match status" value="1"/>
</dbReference>
<evidence type="ECO:0000256" key="2">
    <source>
        <dbReference type="ARBA" id="ARBA00006402"/>
    </source>
</evidence>
<proteinExistence type="inferred from homology"/>
<evidence type="ECO:0000259" key="10">
    <source>
        <dbReference type="PROSITE" id="PS50110"/>
    </source>
</evidence>
<dbReference type="Gene3D" id="3.40.50.2300">
    <property type="match status" value="2"/>
</dbReference>
<dbReference type="AlphaFoldDB" id="A0A1U7JAF9"/>
<evidence type="ECO:0000256" key="5">
    <source>
        <dbReference type="ARBA" id="ARBA00022777"/>
    </source>
</evidence>
<evidence type="ECO:0000256" key="7">
    <source>
        <dbReference type="ARBA" id="ARBA00074306"/>
    </source>
</evidence>
<dbReference type="CDD" id="cd16922">
    <property type="entry name" value="HATPase_EvgS-ArcB-TorS-like"/>
    <property type="match status" value="1"/>
</dbReference>
<dbReference type="Pfam" id="PF00512">
    <property type="entry name" value="HisKA"/>
    <property type="match status" value="1"/>
</dbReference>
<evidence type="ECO:0000313" key="12">
    <source>
        <dbReference type="Proteomes" id="UP000185557"/>
    </source>
</evidence>
<feature type="domain" description="Histidine kinase" evidence="9">
    <location>
        <begin position="171"/>
        <end position="413"/>
    </location>
</feature>
<dbReference type="PRINTS" id="PR00344">
    <property type="entry name" value="BCTRLSENSOR"/>
</dbReference>
<comment type="caution">
    <text evidence="11">The sequence shown here is derived from an EMBL/GenBank/DDBJ whole genome shotgun (WGS) entry which is preliminary data.</text>
</comment>
<comment type="similarity">
    <text evidence="2">In the N-terminal section; belongs to the phytochrome family.</text>
</comment>
<dbReference type="InterPro" id="IPR011006">
    <property type="entry name" value="CheY-like_superfamily"/>
</dbReference>
<evidence type="ECO:0000313" key="11">
    <source>
        <dbReference type="EMBL" id="OKH50733.1"/>
    </source>
</evidence>
<evidence type="ECO:0000256" key="6">
    <source>
        <dbReference type="ARBA" id="ARBA00023012"/>
    </source>
</evidence>
<dbReference type="EMBL" id="MRCG01000001">
    <property type="protein sequence ID" value="OKH50733.1"/>
    <property type="molecule type" value="Genomic_DNA"/>
</dbReference>
<dbReference type="CDD" id="cd17580">
    <property type="entry name" value="REC_2_DhkD-like"/>
    <property type="match status" value="1"/>
</dbReference>
<evidence type="ECO:0000259" key="9">
    <source>
        <dbReference type="PROSITE" id="PS50109"/>
    </source>
</evidence>
<keyword evidence="4 8" id="KW-0597">Phosphoprotein</keyword>
<keyword evidence="12" id="KW-1185">Reference proteome</keyword>
<dbReference type="Proteomes" id="UP000185557">
    <property type="component" value="Unassembled WGS sequence"/>
</dbReference>
<dbReference type="Pfam" id="PF00072">
    <property type="entry name" value="Response_reg"/>
    <property type="match status" value="2"/>
</dbReference>
<dbReference type="InterPro" id="IPR003594">
    <property type="entry name" value="HATPase_dom"/>
</dbReference>
<evidence type="ECO:0000256" key="1">
    <source>
        <dbReference type="ARBA" id="ARBA00000085"/>
    </source>
</evidence>
<dbReference type="Gene3D" id="3.30.565.10">
    <property type="entry name" value="Histidine kinase-like ATPase, C-terminal domain"/>
    <property type="match status" value="1"/>
</dbReference>
<evidence type="ECO:0000256" key="8">
    <source>
        <dbReference type="PROSITE-ProRule" id="PRU00169"/>
    </source>
</evidence>
<dbReference type="OrthoDB" id="9790669at2"/>
<organism evidence="11 12">
    <name type="scientific">Phormidium tenue NIES-30</name>
    <dbReference type="NCBI Taxonomy" id="549789"/>
    <lineage>
        <taxon>Bacteria</taxon>
        <taxon>Bacillati</taxon>
        <taxon>Cyanobacteriota</taxon>
        <taxon>Cyanophyceae</taxon>
        <taxon>Oscillatoriophycideae</taxon>
        <taxon>Oscillatoriales</taxon>
        <taxon>Oscillatoriaceae</taxon>
        <taxon>Phormidium</taxon>
    </lineage>
</organism>
<evidence type="ECO:0000256" key="4">
    <source>
        <dbReference type="ARBA" id="ARBA00022553"/>
    </source>
</evidence>
<dbReference type="PANTHER" id="PTHR43547">
    <property type="entry name" value="TWO-COMPONENT HISTIDINE KINASE"/>
    <property type="match status" value="1"/>
</dbReference>
<dbReference type="Pfam" id="PF02518">
    <property type="entry name" value="HATPase_c"/>
    <property type="match status" value="1"/>
</dbReference>
<accession>A0A1U7JAF9</accession>
<dbReference type="InterPro" id="IPR005467">
    <property type="entry name" value="His_kinase_dom"/>
</dbReference>
<dbReference type="SMART" id="SM00448">
    <property type="entry name" value="REC"/>
    <property type="match status" value="2"/>
</dbReference>
<dbReference type="PROSITE" id="PS50109">
    <property type="entry name" value="HIS_KIN"/>
    <property type="match status" value="1"/>
</dbReference>
<feature type="modified residue" description="4-aspartylphosphate" evidence="8">
    <location>
        <position position="488"/>
    </location>
</feature>
<dbReference type="SUPFAM" id="SSF55874">
    <property type="entry name" value="ATPase domain of HSP90 chaperone/DNA topoisomerase II/histidine kinase"/>
    <property type="match status" value="1"/>
</dbReference>
<dbReference type="InterPro" id="IPR036890">
    <property type="entry name" value="HATPase_C_sf"/>
</dbReference>
<dbReference type="SUPFAM" id="SSF47384">
    <property type="entry name" value="Homodimeric domain of signal transducing histidine kinase"/>
    <property type="match status" value="1"/>
</dbReference>
<dbReference type="PANTHER" id="PTHR43547:SF2">
    <property type="entry name" value="HYBRID SIGNAL TRANSDUCTION HISTIDINE KINASE C"/>
    <property type="match status" value="1"/>
</dbReference>
<comment type="catalytic activity">
    <reaction evidence="1">
        <text>ATP + protein L-histidine = ADP + protein N-phospho-L-histidine.</text>
        <dbReference type="EC" id="2.7.13.3"/>
    </reaction>
</comment>
<gene>
    <name evidence="11" type="ORF">NIES30_01155</name>
</gene>
<reference evidence="11 12" key="1">
    <citation type="submission" date="2016-11" db="EMBL/GenBank/DDBJ databases">
        <title>Draft Genome Sequences of Nine Cyanobacterial Strains from Diverse Habitats.</title>
        <authorList>
            <person name="Zhu T."/>
            <person name="Hou S."/>
            <person name="Lu X."/>
            <person name="Hess W.R."/>
        </authorList>
    </citation>
    <scope>NUCLEOTIDE SEQUENCE [LARGE SCALE GENOMIC DNA]</scope>
    <source>
        <strain evidence="11 12">NIES-30</strain>
    </source>
</reference>
<protein>
    <recommendedName>
        <fullName evidence="7">Circadian input-output histidine kinase CikA</fullName>
        <ecNumber evidence="3">2.7.13.3</ecNumber>
    </recommendedName>
</protein>
<dbReference type="InterPro" id="IPR001789">
    <property type="entry name" value="Sig_transdc_resp-reg_receiver"/>
</dbReference>
<keyword evidence="5" id="KW-0808">Transferase</keyword>
<dbReference type="PROSITE" id="PS50110">
    <property type="entry name" value="RESPONSE_REGULATORY"/>
    <property type="match status" value="2"/>
</dbReference>
<dbReference type="InterPro" id="IPR003661">
    <property type="entry name" value="HisK_dim/P_dom"/>
</dbReference>